<feature type="repeat" description="WD" evidence="3">
    <location>
        <begin position="1193"/>
        <end position="1234"/>
    </location>
</feature>
<accession>A0A8H2XYF1</accession>
<dbReference type="CDD" id="cd00200">
    <property type="entry name" value="WD40"/>
    <property type="match status" value="2"/>
</dbReference>
<dbReference type="Gene3D" id="2.130.10.10">
    <property type="entry name" value="YVTN repeat-like/Quinoprotein amine dehydrogenase"/>
    <property type="match status" value="4"/>
</dbReference>
<dbReference type="PANTHER" id="PTHR19848">
    <property type="entry name" value="WD40 REPEAT PROTEIN"/>
    <property type="match status" value="1"/>
</dbReference>
<dbReference type="PROSITE" id="PS50082">
    <property type="entry name" value="WD_REPEATS_2"/>
    <property type="match status" value="10"/>
</dbReference>
<name>A0A8H2XYF1_9AGAM</name>
<dbReference type="InterPro" id="IPR036322">
    <property type="entry name" value="WD40_repeat_dom_sf"/>
</dbReference>
<evidence type="ECO:0000256" key="2">
    <source>
        <dbReference type="ARBA" id="ARBA00022737"/>
    </source>
</evidence>
<evidence type="ECO:0000256" key="3">
    <source>
        <dbReference type="PROSITE-ProRule" id="PRU00221"/>
    </source>
</evidence>
<dbReference type="Pfam" id="PF24883">
    <property type="entry name" value="NPHP3_N"/>
    <property type="match status" value="1"/>
</dbReference>
<dbReference type="InterPro" id="IPR020472">
    <property type="entry name" value="WD40_PAC1"/>
</dbReference>
<gene>
    <name evidence="5" type="ORF">RDB_LOCUS44922</name>
</gene>
<feature type="repeat" description="WD" evidence="3">
    <location>
        <begin position="1065"/>
        <end position="1097"/>
    </location>
</feature>
<dbReference type="EMBL" id="CAJMWX010000876">
    <property type="protein sequence ID" value="CAE6437723.1"/>
    <property type="molecule type" value="Genomic_DNA"/>
</dbReference>
<dbReference type="SUPFAM" id="SSF50978">
    <property type="entry name" value="WD40 repeat-like"/>
    <property type="match status" value="3"/>
</dbReference>
<dbReference type="InterPro" id="IPR056884">
    <property type="entry name" value="NPHP3-like_N"/>
</dbReference>
<dbReference type="SUPFAM" id="SSF52540">
    <property type="entry name" value="P-loop containing nucleoside triphosphate hydrolases"/>
    <property type="match status" value="1"/>
</dbReference>
<dbReference type="Pfam" id="PF00400">
    <property type="entry name" value="WD40"/>
    <property type="match status" value="12"/>
</dbReference>
<feature type="repeat" description="WD" evidence="3">
    <location>
        <begin position="1237"/>
        <end position="1268"/>
    </location>
</feature>
<dbReference type="InterPro" id="IPR019775">
    <property type="entry name" value="WD40_repeat_CS"/>
</dbReference>
<proteinExistence type="predicted"/>
<feature type="repeat" description="WD" evidence="3">
    <location>
        <begin position="1150"/>
        <end position="1191"/>
    </location>
</feature>
<keyword evidence="2" id="KW-0677">Repeat</keyword>
<dbReference type="PANTHER" id="PTHR19848:SF8">
    <property type="entry name" value="F-BOX AND WD REPEAT DOMAIN CONTAINING 7"/>
    <property type="match status" value="1"/>
</dbReference>
<feature type="repeat" description="WD" evidence="3">
    <location>
        <begin position="1329"/>
        <end position="1365"/>
    </location>
</feature>
<protein>
    <recommendedName>
        <fullName evidence="4">Nephrocystin 3-like N-terminal domain-containing protein</fullName>
    </recommendedName>
</protein>
<dbReference type="PROSITE" id="PS00678">
    <property type="entry name" value="WD_REPEATS_1"/>
    <property type="match status" value="5"/>
</dbReference>
<dbReference type="InterPro" id="IPR027417">
    <property type="entry name" value="P-loop_NTPase"/>
</dbReference>
<dbReference type="PRINTS" id="PR00320">
    <property type="entry name" value="GPROTEINBRPT"/>
</dbReference>
<reference evidence="5" key="1">
    <citation type="submission" date="2021-01" db="EMBL/GenBank/DDBJ databases">
        <authorList>
            <person name="Kaushik A."/>
        </authorList>
    </citation>
    <scope>NUCLEOTIDE SEQUENCE</scope>
    <source>
        <strain evidence="5">AG4-R118</strain>
    </source>
</reference>
<feature type="repeat" description="WD" evidence="3">
    <location>
        <begin position="1373"/>
        <end position="1414"/>
    </location>
</feature>
<feature type="repeat" description="WD" evidence="3">
    <location>
        <begin position="936"/>
        <end position="977"/>
    </location>
</feature>
<keyword evidence="1 3" id="KW-0853">WD repeat</keyword>
<evidence type="ECO:0000256" key="1">
    <source>
        <dbReference type="ARBA" id="ARBA00022574"/>
    </source>
</evidence>
<evidence type="ECO:0000313" key="6">
    <source>
        <dbReference type="Proteomes" id="UP000663888"/>
    </source>
</evidence>
<dbReference type="Gene3D" id="3.40.50.300">
    <property type="entry name" value="P-loop containing nucleotide triphosphate hydrolases"/>
    <property type="match status" value="1"/>
</dbReference>
<feature type="repeat" description="WD" evidence="3">
    <location>
        <begin position="979"/>
        <end position="1011"/>
    </location>
</feature>
<dbReference type="SMART" id="SM00320">
    <property type="entry name" value="WD40"/>
    <property type="match status" value="13"/>
</dbReference>
<sequence>MALIYTTLPRNIVTPLALLNMSCESSTRIETLRQSISRIKARIRGTQLADPPSLPVEERALLEGSQIESQHDSVLPQPSNSIAQESLNTSVTAASFRVSISAAGEIMGVELGELETALNVLPLVSGVIGGLRQCLAQVQAGEKHRVQYENELLKLARHARRFKEWVERSKVDDIRRQVEITTVSIKNSVMSIKILQEQHKAAGTMDPLGTSLIIPFFHQIIVYFNQLQVVTSGPYSEKRMGVLLERLFPICGAQYGVQTALPRGIRHRTCLPNTSTQILSDVLNWSANARGKNLFYMRGITGTGKTTVAYTVCKQLDNEKRLGASFFCSRNSPGRRDVNRIMPTIAYQLARLSGEYWDELFLALNNRIDAAKLTLEEQFQEWIVRPLLKARHTVPTDTIIVIDALDECLDSYGARDILNLLSKYPGKLPIKFFLTCNHLTEGNDVRQRIPQDRFRMALQVYDIENSIGRTDIKSYLSGELASMQLPSGDIGALCALAGRQFIFAVVAARYVPSGASITDNLRRLSIVLNLGADSGDNTRTKMDDLYFSILSDTPDGTDLKQEEVVMRRQVLQTLTYMSEPVTTNLLVGLLDLENQHSLHLILEPLRPLLYLNSTTGVISIRHASFAEFLFDPMRSGRFHSSEKEHHEQMAARCFQLMHQLLRFNICGLEGPAQVDKDVLDLLARVEKVVPPALFYACRNWGVHLQRSEQLSNLIPCLNDFFQHKLLFWMEVMNLKGCINHGATVLLQAQDWLSAQVKANHQLKQDETVRKDHVGIKLLKFSQDAHKFIRAYAGSPMSLSTPHIYLSALPSLSTKNPIYKAYRPQMNDNLIELRGPGMKGRRIAPISEWSTGAMVNCLALSTDGTRIAAGLHNGKVGIWNTDGKPLIKPQSVGKGPVNVVAFSPDGRDVASGYERDSTIHIWNTKSGKGAQILALNEQHQCNRTNSISFSPDGARFVSASDGTKIYVWDMRAGRTVGGILERHQKAVTSVLFFHDNRRIASASDDCTIFIWDSLTGEVECGPFEGHTEGILSIGLSPDNTHLVSGGRDYTIRVWDVASGMLHAGPFESHTMDITSVAFSPNGRQIVSGSWDKTVRIWDSGNGKQPSGPYIMNSCWPNCAVFALDGSHVISGSGNRGVCKWSLENNTTSNKIYSNSVIISSVATSPDGSRVVAGFWDGTISIWDAQDGSLIIGPRQEHNAAIMSVSWSPNGKYIATASADCTVCFWDVDTQSIARLCPKKGHAGPVLCVSFSPDNTHAVSGSQDSTIKTWILQLRDDSSKLQFFEARLIESHTSAVHSVTFSFDSLQIVSASSDQTVRLWSAYTGRLLMVFRGHNTEVMTAAISTDGQKIISGATDGTIIAWDVDSGLPHANLPFKGHTASIRSISFSLDNTLVVSGSDDGAVSLWDARSGMILIPPIREHSDKMVLSGFGIPLKS</sequence>
<evidence type="ECO:0000313" key="5">
    <source>
        <dbReference type="EMBL" id="CAE6437723.1"/>
    </source>
</evidence>
<dbReference type="PROSITE" id="PS50294">
    <property type="entry name" value="WD_REPEATS_REGION"/>
    <property type="match status" value="9"/>
</dbReference>
<dbReference type="InterPro" id="IPR001680">
    <property type="entry name" value="WD40_rpt"/>
</dbReference>
<comment type="caution">
    <text evidence="5">The sequence shown here is derived from an EMBL/GenBank/DDBJ whole genome shotgun (WGS) entry which is preliminary data.</text>
</comment>
<feature type="repeat" description="WD" evidence="3">
    <location>
        <begin position="1022"/>
        <end position="1058"/>
    </location>
</feature>
<organism evidence="5 6">
    <name type="scientific">Rhizoctonia solani</name>
    <dbReference type="NCBI Taxonomy" id="456999"/>
    <lineage>
        <taxon>Eukaryota</taxon>
        <taxon>Fungi</taxon>
        <taxon>Dikarya</taxon>
        <taxon>Basidiomycota</taxon>
        <taxon>Agaricomycotina</taxon>
        <taxon>Agaricomycetes</taxon>
        <taxon>Cantharellales</taxon>
        <taxon>Ceratobasidiaceae</taxon>
        <taxon>Rhizoctonia</taxon>
    </lineage>
</organism>
<feature type="repeat" description="WD" evidence="3">
    <location>
        <begin position="1287"/>
        <end position="1328"/>
    </location>
</feature>
<feature type="domain" description="Nephrocystin 3-like N-terminal" evidence="4">
    <location>
        <begin position="281"/>
        <end position="436"/>
    </location>
</feature>
<dbReference type="Proteomes" id="UP000663888">
    <property type="component" value="Unassembled WGS sequence"/>
</dbReference>
<evidence type="ECO:0000259" key="4">
    <source>
        <dbReference type="Pfam" id="PF24883"/>
    </source>
</evidence>
<dbReference type="InterPro" id="IPR015943">
    <property type="entry name" value="WD40/YVTN_repeat-like_dom_sf"/>
</dbReference>